<dbReference type="PROSITE" id="PS50908">
    <property type="entry name" value="RWD"/>
    <property type="match status" value="1"/>
</dbReference>
<dbReference type="AlphaFoldDB" id="A0AAV1KQE0"/>
<dbReference type="InterPro" id="IPR016135">
    <property type="entry name" value="UBQ-conjugating_enzyme/RWD"/>
</dbReference>
<dbReference type="CDD" id="cd23823">
    <property type="entry name" value="RWD_GCN2"/>
    <property type="match status" value="1"/>
</dbReference>
<dbReference type="GO" id="GO:0033554">
    <property type="term" value="P:cellular response to stress"/>
    <property type="evidence" value="ECO:0007669"/>
    <property type="project" value="UniProtKB-ARBA"/>
</dbReference>
<dbReference type="Pfam" id="PF05773">
    <property type="entry name" value="RWD"/>
    <property type="match status" value="1"/>
</dbReference>
<dbReference type="FunFam" id="3.10.110.10:FF:000050">
    <property type="entry name" value="eIF-2-alpha kinase GCN2"/>
    <property type="match status" value="1"/>
</dbReference>
<dbReference type="GO" id="GO:0009893">
    <property type="term" value="P:positive regulation of metabolic process"/>
    <property type="evidence" value="ECO:0007669"/>
    <property type="project" value="UniProtKB-ARBA"/>
</dbReference>
<evidence type="ECO:0000313" key="3">
    <source>
        <dbReference type="EMBL" id="CAK1584012.1"/>
    </source>
</evidence>
<reference evidence="3 4" key="1">
    <citation type="submission" date="2023-11" db="EMBL/GenBank/DDBJ databases">
        <authorList>
            <person name="Hedman E."/>
            <person name="Englund M."/>
            <person name="Stromberg M."/>
            <person name="Nyberg Akerstrom W."/>
            <person name="Nylinder S."/>
            <person name="Jareborg N."/>
            <person name="Kallberg Y."/>
            <person name="Kronander E."/>
        </authorList>
    </citation>
    <scope>NUCLEOTIDE SEQUENCE [LARGE SCALE GENOMIC DNA]</scope>
</reference>
<feature type="region of interest" description="Disordered" evidence="1">
    <location>
        <begin position="174"/>
        <end position="195"/>
    </location>
</feature>
<accession>A0AAV1KQE0</accession>
<dbReference type="GO" id="GO:0010468">
    <property type="term" value="P:regulation of gene expression"/>
    <property type="evidence" value="ECO:0007669"/>
    <property type="project" value="UniProtKB-ARBA"/>
</dbReference>
<keyword evidence="4" id="KW-1185">Reference proteome</keyword>
<feature type="domain" description="RWD" evidence="2">
    <location>
        <begin position="12"/>
        <end position="129"/>
    </location>
</feature>
<dbReference type="GO" id="GO:0051246">
    <property type="term" value="P:regulation of protein metabolic process"/>
    <property type="evidence" value="ECO:0007669"/>
    <property type="project" value="UniProtKB-ARBA"/>
</dbReference>
<proteinExistence type="predicted"/>
<evidence type="ECO:0000256" key="1">
    <source>
        <dbReference type="SAM" id="MobiDB-lite"/>
    </source>
</evidence>
<evidence type="ECO:0000313" key="4">
    <source>
        <dbReference type="Proteomes" id="UP001314205"/>
    </source>
</evidence>
<dbReference type="EMBL" id="CAVLGL010000057">
    <property type="protein sequence ID" value="CAK1584012.1"/>
    <property type="molecule type" value="Genomic_DNA"/>
</dbReference>
<dbReference type="InterPro" id="IPR040213">
    <property type="entry name" value="GIR2-like"/>
</dbReference>
<evidence type="ECO:0000259" key="2">
    <source>
        <dbReference type="PROSITE" id="PS50908"/>
    </source>
</evidence>
<gene>
    <name evidence="3" type="ORF">PARMNEM_LOCUS5338</name>
</gene>
<sequence length="195" mass="22777">MCDDTPEVRQSNELIVLKSIYGDAVEENEINEEEWCEEEGEGWRPLDVLLTLLPLHDSAGAHCSITLRFKCCREYPDKPPKISVKSMHGLSIENANKLLKDLEELASQQCGEVMIFQLAHHTQQFLHEHNRPTLSFYEQMVQQKTELEEMKQRDLEVKANEEIIKMRAEILKRQETLRESERSDEEADDAPRLLW</sequence>
<protein>
    <recommendedName>
        <fullName evidence="2">RWD domain-containing protein</fullName>
    </recommendedName>
</protein>
<dbReference type="InterPro" id="IPR006575">
    <property type="entry name" value="RWD_dom"/>
</dbReference>
<dbReference type="Gene3D" id="3.10.110.10">
    <property type="entry name" value="Ubiquitin Conjugating Enzyme"/>
    <property type="match status" value="1"/>
</dbReference>
<dbReference type="SUPFAM" id="SSF54495">
    <property type="entry name" value="UBC-like"/>
    <property type="match status" value="1"/>
</dbReference>
<dbReference type="Proteomes" id="UP001314205">
    <property type="component" value="Unassembled WGS sequence"/>
</dbReference>
<comment type="caution">
    <text evidence="3">The sequence shown here is derived from an EMBL/GenBank/DDBJ whole genome shotgun (WGS) entry which is preliminary data.</text>
</comment>
<name>A0AAV1KQE0_9NEOP</name>
<dbReference type="PANTHER" id="PTHR12292">
    <property type="entry name" value="RWD DOMAIN-CONTAINING PROTEIN"/>
    <property type="match status" value="1"/>
</dbReference>
<dbReference type="SMART" id="SM00591">
    <property type="entry name" value="RWD"/>
    <property type="match status" value="1"/>
</dbReference>
<organism evidence="3 4">
    <name type="scientific">Parnassius mnemosyne</name>
    <name type="common">clouded apollo</name>
    <dbReference type="NCBI Taxonomy" id="213953"/>
    <lineage>
        <taxon>Eukaryota</taxon>
        <taxon>Metazoa</taxon>
        <taxon>Ecdysozoa</taxon>
        <taxon>Arthropoda</taxon>
        <taxon>Hexapoda</taxon>
        <taxon>Insecta</taxon>
        <taxon>Pterygota</taxon>
        <taxon>Neoptera</taxon>
        <taxon>Endopterygota</taxon>
        <taxon>Lepidoptera</taxon>
        <taxon>Glossata</taxon>
        <taxon>Ditrysia</taxon>
        <taxon>Papilionoidea</taxon>
        <taxon>Papilionidae</taxon>
        <taxon>Parnassiinae</taxon>
        <taxon>Parnassini</taxon>
        <taxon>Parnassius</taxon>
        <taxon>Driopa</taxon>
    </lineage>
</organism>